<organism evidence="2">
    <name type="scientific">bioreactor metagenome</name>
    <dbReference type="NCBI Taxonomy" id="1076179"/>
    <lineage>
        <taxon>unclassified sequences</taxon>
        <taxon>metagenomes</taxon>
        <taxon>ecological metagenomes</taxon>
    </lineage>
</organism>
<keyword evidence="1" id="KW-0812">Transmembrane</keyword>
<accession>A0A645AXD1</accession>
<comment type="caution">
    <text evidence="2">The sequence shown here is derived from an EMBL/GenBank/DDBJ whole genome shotgun (WGS) entry which is preliminary data.</text>
</comment>
<feature type="transmembrane region" description="Helical" evidence="1">
    <location>
        <begin position="7"/>
        <end position="32"/>
    </location>
</feature>
<dbReference type="NCBIfam" id="TIGR02532">
    <property type="entry name" value="IV_pilin_GFxxxE"/>
    <property type="match status" value="1"/>
</dbReference>
<keyword evidence="1" id="KW-0472">Membrane</keyword>
<dbReference type="InterPro" id="IPR012902">
    <property type="entry name" value="N_methyl_site"/>
</dbReference>
<keyword evidence="1" id="KW-1133">Transmembrane helix</keyword>
<gene>
    <name evidence="2" type="ORF">SDC9_102360</name>
</gene>
<proteinExistence type="predicted"/>
<name>A0A645AXD1_9ZZZZ</name>
<evidence type="ECO:0008006" key="3">
    <source>
        <dbReference type="Google" id="ProtNLM"/>
    </source>
</evidence>
<evidence type="ECO:0000256" key="1">
    <source>
        <dbReference type="SAM" id="Phobius"/>
    </source>
</evidence>
<dbReference type="Pfam" id="PF07963">
    <property type="entry name" value="N_methyl"/>
    <property type="match status" value="1"/>
</dbReference>
<sequence>MIKNKKGFTLVEVIVSVAILAIISVLFITLFVQALTINQTNAKINKNSIASSSNMTKGNVYSLNRGIGNLNFNGVTFAVETEVFESQGSVKYRMFRAKE</sequence>
<reference evidence="2" key="1">
    <citation type="submission" date="2019-08" db="EMBL/GenBank/DDBJ databases">
        <authorList>
            <person name="Kucharzyk K."/>
            <person name="Murdoch R.W."/>
            <person name="Higgins S."/>
            <person name="Loffler F."/>
        </authorList>
    </citation>
    <scope>NUCLEOTIDE SEQUENCE</scope>
</reference>
<evidence type="ECO:0000313" key="2">
    <source>
        <dbReference type="EMBL" id="MPM55563.1"/>
    </source>
</evidence>
<dbReference type="AlphaFoldDB" id="A0A645AXD1"/>
<dbReference type="EMBL" id="VSSQ01015329">
    <property type="protein sequence ID" value="MPM55563.1"/>
    <property type="molecule type" value="Genomic_DNA"/>
</dbReference>
<dbReference type="PROSITE" id="PS00409">
    <property type="entry name" value="PROKAR_NTER_METHYL"/>
    <property type="match status" value="1"/>
</dbReference>
<protein>
    <recommendedName>
        <fullName evidence="3">Prepilin-type N-terminal cleavage/methylation domain-containing protein</fullName>
    </recommendedName>
</protein>